<dbReference type="Pfam" id="PF05770">
    <property type="entry name" value="Ins134_P3_kin"/>
    <property type="match status" value="1"/>
</dbReference>
<sequence>VKKVECQTRKRIGVCLNETKRRKLNFAVFEELCRNHGYDVTEVDLTKCLNNQGPFDLIIHKLSDLLVEAGQDLPSHHLVQRLQVYLDTHPFTILLDPLPALHTLLDRFQSYHLLRSLESRSQGMSGVFSPPCVELITERSDVVTLVRANLTFPIICKTRVAHGPRSHEMSLIFNERGLKEVNPPCLLQSFINHSATLYKVFVVGSQHFVVKRPSIRNFSLGETDQKTIFFNSHEVSKAESCSHLSQAPLYPDALPPSDDVVRQAVQGLQEALGMSLFGIDLIVDTQSGRCAVIDVNAFPGYEGVPEFFSALLSHVEKLLGSNQKQSSILELPASVPQCEEHNTERRSLPEPCKRRLSSSSSYFSMYTPPLSADC</sequence>
<evidence type="ECO:0000256" key="14">
    <source>
        <dbReference type="ARBA" id="ARBA00033645"/>
    </source>
</evidence>
<keyword evidence="10 19" id="KW-0460">Magnesium</keyword>
<dbReference type="PANTHER" id="PTHR14217">
    <property type="entry name" value="INOSITOL-TETRAKISPHOSPHATE 1-KINASE"/>
    <property type="match status" value="1"/>
</dbReference>
<dbReference type="EC" id="2.7.1.159" evidence="2"/>
<dbReference type="PROSITE" id="PS50975">
    <property type="entry name" value="ATP_GRASP"/>
    <property type="match status" value="1"/>
</dbReference>
<evidence type="ECO:0000256" key="8">
    <source>
        <dbReference type="ARBA" id="ARBA00022777"/>
    </source>
</evidence>
<feature type="binding site" evidence="18">
    <location>
        <position position="107"/>
    </location>
    <ligand>
        <name>ATP</name>
        <dbReference type="ChEBI" id="CHEBI:30616"/>
    </ligand>
</feature>
<dbReference type="InterPro" id="IPR041429">
    <property type="entry name" value="ITPK1_N"/>
</dbReference>
<evidence type="ECO:0000256" key="2">
    <source>
        <dbReference type="ARBA" id="ARBA00012017"/>
    </source>
</evidence>
<comment type="similarity">
    <text evidence="1">Belongs to the ITPK1 family.</text>
</comment>
<dbReference type="GO" id="GO:0052726">
    <property type="term" value="F:inositol-1,3,4-trisphosphate 5-kinase activity"/>
    <property type="evidence" value="ECO:0007669"/>
    <property type="project" value="InterPro"/>
</dbReference>
<feature type="binding site" evidence="18">
    <location>
        <begin position="188"/>
        <end position="199"/>
    </location>
    <ligand>
        <name>ATP</name>
        <dbReference type="ChEBI" id="CHEBI:30616"/>
    </ligand>
</feature>
<feature type="binding site" evidence="18">
    <location>
        <position position="199"/>
    </location>
    <ligand>
        <name>1D-myo-inositol 1,3,4-trisphosphate</name>
        <dbReference type="ChEBI" id="CHEBI:58414"/>
    </ligand>
</feature>
<feature type="domain" description="ATP-grasp" evidence="20">
    <location>
        <begin position="120"/>
        <end position="332"/>
    </location>
</feature>
<comment type="catalytic activity">
    <reaction evidence="17">
        <text>1D-myo-inositol 1,3,4-trisphosphate + 1D-myo-inositol 1,3,4,5,6-pentakisphosphate = 1D-myo-inositol 3,4,5,6-tetrakisphosphate + 1D-myo-inositol 1,3,4,6-tetrakisphosphate</text>
        <dbReference type="Rhea" id="RHEA:70263"/>
        <dbReference type="ChEBI" id="CHEBI:57539"/>
        <dbReference type="ChEBI" id="CHEBI:57660"/>
        <dbReference type="ChEBI" id="CHEBI:57733"/>
        <dbReference type="ChEBI" id="CHEBI:58414"/>
    </reaction>
    <physiologicalReaction direction="left-to-right" evidence="17">
        <dbReference type="Rhea" id="RHEA:70264"/>
    </physiologicalReaction>
    <physiologicalReaction direction="right-to-left" evidence="17">
        <dbReference type="Rhea" id="RHEA:70265"/>
    </physiologicalReaction>
</comment>
<evidence type="ECO:0000256" key="3">
    <source>
        <dbReference type="ARBA" id="ARBA00012072"/>
    </source>
</evidence>
<name>A0A2G9SJ49_AQUCT</name>
<feature type="binding site" evidence="18">
    <location>
        <position position="157"/>
    </location>
    <ligand>
        <name>ATP</name>
        <dbReference type="ChEBI" id="CHEBI:30616"/>
    </ligand>
</feature>
<dbReference type="EC" id="2.7.1.134" evidence="3"/>
<dbReference type="InterPro" id="IPR011761">
    <property type="entry name" value="ATP-grasp"/>
</dbReference>
<evidence type="ECO:0000256" key="1">
    <source>
        <dbReference type="ARBA" id="ARBA00009601"/>
    </source>
</evidence>
<dbReference type="AlphaFoldDB" id="A0A2G9SJ49"/>
<evidence type="ECO:0000256" key="10">
    <source>
        <dbReference type="ARBA" id="ARBA00022842"/>
    </source>
</evidence>
<gene>
    <name evidence="21" type="ORF">AB205_0072520</name>
</gene>
<feature type="non-terminal residue" evidence="21">
    <location>
        <position position="1"/>
    </location>
</feature>
<comment type="catalytic activity">
    <reaction evidence="12">
        <text>1D-myo-inositol 1,3,4-trisphosphate + ATP = 1D-myo-inositol 1,3,4,5-tetrakisphosphate + ADP + H(+)</text>
        <dbReference type="Rhea" id="RHEA:13253"/>
        <dbReference type="ChEBI" id="CHEBI:15378"/>
        <dbReference type="ChEBI" id="CHEBI:30616"/>
        <dbReference type="ChEBI" id="CHEBI:57895"/>
        <dbReference type="ChEBI" id="CHEBI:58414"/>
        <dbReference type="ChEBI" id="CHEBI:456216"/>
        <dbReference type="EC" id="2.7.1.159"/>
    </reaction>
    <physiologicalReaction direction="left-to-right" evidence="12">
        <dbReference type="Rhea" id="RHEA:13254"/>
    </physiologicalReaction>
    <physiologicalReaction direction="right-to-left" evidence="12">
        <dbReference type="Rhea" id="RHEA:13255"/>
    </physiologicalReaction>
</comment>
<proteinExistence type="inferred from homology"/>
<dbReference type="GO" id="GO:0000287">
    <property type="term" value="F:magnesium ion binding"/>
    <property type="evidence" value="ECO:0007669"/>
    <property type="project" value="InterPro"/>
</dbReference>
<dbReference type="FunFam" id="3.30.470.20:FF:000047">
    <property type="entry name" value="Inositol-tetrakisphosphate 1-kinase 4"/>
    <property type="match status" value="1"/>
</dbReference>
<dbReference type="EMBL" id="KV924333">
    <property type="protein sequence ID" value="PIO40186.1"/>
    <property type="molecule type" value="Genomic_DNA"/>
</dbReference>
<comment type="catalytic activity">
    <reaction evidence="16">
        <text>1D-myo-inositol 1,3,4-trisphosphate + 1D-myo-inositol 1,3,4,5,6-pentakisphosphate = 1D-myo-inositol 3,4,5,6-tetrakisphosphate + 1D-myo-inositol 1,3,4,5-tetrakisphosphate</text>
        <dbReference type="Rhea" id="RHEA:70271"/>
        <dbReference type="ChEBI" id="CHEBI:57539"/>
        <dbReference type="ChEBI" id="CHEBI:57733"/>
        <dbReference type="ChEBI" id="CHEBI:57895"/>
        <dbReference type="ChEBI" id="CHEBI:58414"/>
    </reaction>
    <physiologicalReaction direction="left-to-right" evidence="16">
        <dbReference type="Rhea" id="RHEA:70272"/>
    </physiologicalReaction>
    <physiologicalReaction direction="right-to-left" evidence="16">
        <dbReference type="Rhea" id="RHEA:70273"/>
    </physiologicalReaction>
</comment>
<dbReference type="GO" id="GO:0005524">
    <property type="term" value="F:ATP binding"/>
    <property type="evidence" value="ECO:0007669"/>
    <property type="project" value="UniProtKB-UniRule"/>
</dbReference>
<dbReference type="Proteomes" id="UP000228934">
    <property type="component" value="Unassembled WGS sequence"/>
</dbReference>
<reference evidence="22" key="1">
    <citation type="journal article" date="2017" name="Nat. Commun.">
        <title>The North American bullfrog draft genome provides insight into hormonal regulation of long noncoding RNA.</title>
        <authorList>
            <person name="Hammond S.A."/>
            <person name="Warren R.L."/>
            <person name="Vandervalk B.P."/>
            <person name="Kucuk E."/>
            <person name="Khan H."/>
            <person name="Gibb E.A."/>
            <person name="Pandoh P."/>
            <person name="Kirk H."/>
            <person name="Zhao Y."/>
            <person name="Jones M."/>
            <person name="Mungall A.J."/>
            <person name="Coope R."/>
            <person name="Pleasance S."/>
            <person name="Moore R.A."/>
            <person name="Holt R.A."/>
            <person name="Round J.M."/>
            <person name="Ohora S."/>
            <person name="Walle B.V."/>
            <person name="Veldhoen N."/>
            <person name="Helbing C.C."/>
            <person name="Birol I."/>
        </authorList>
    </citation>
    <scope>NUCLEOTIDE SEQUENCE [LARGE SCALE GENOMIC DNA]</scope>
</reference>
<feature type="binding site" evidence="18">
    <location>
        <position position="214"/>
    </location>
    <ligand>
        <name>ATP</name>
        <dbReference type="ChEBI" id="CHEBI:30616"/>
    </ligand>
</feature>
<feature type="binding site" evidence="19">
    <location>
        <position position="280"/>
    </location>
    <ligand>
        <name>Mg(2+)</name>
        <dbReference type="ChEBI" id="CHEBI:18420"/>
        <label>1</label>
    </ligand>
</feature>
<keyword evidence="9 18" id="KW-0067">ATP-binding</keyword>
<dbReference type="Gene3D" id="3.30.1490.220">
    <property type="match status" value="1"/>
</dbReference>
<keyword evidence="5" id="KW-0808">Transferase</keyword>
<evidence type="ECO:0000256" key="6">
    <source>
        <dbReference type="ARBA" id="ARBA00022723"/>
    </source>
</evidence>
<keyword evidence="8" id="KW-0418">Kinase</keyword>
<dbReference type="GO" id="GO:0005737">
    <property type="term" value="C:cytoplasm"/>
    <property type="evidence" value="ECO:0007669"/>
    <property type="project" value="TreeGrafter"/>
</dbReference>
<evidence type="ECO:0000313" key="22">
    <source>
        <dbReference type="Proteomes" id="UP000228934"/>
    </source>
</evidence>
<evidence type="ECO:0000313" key="21">
    <source>
        <dbReference type="EMBL" id="PIO40186.1"/>
    </source>
</evidence>
<dbReference type="PANTHER" id="PTHR14217:SF42">
    <property type="entry name" value="INOSITOL-TETRAKISPHOSPHATE 1-KINASE"/>
    <property type="match status" value="1"/>
</dbReference>
<evidence type="ECO:0000256" key="5">
    <source>
        <dbReference type="ARBA" id="ARBA00022679"/>
    </source>
</evidence>
<dbReference type="GO" id="GO:0052725">
    <property type="term" value="F:inositol-1,3,4-trisphosphate 6-kinase activity"/>
    <property type="evidence" value="ECO:0007669"/>
    <property type="project" value="InterPro"/>
</dbReference>
<dbReference type="OrthoDB" id="25308at2759"/>
<comment type="catalytic activity">
    <reaction evidence="13">
        <text>1D-myo-inositol 3,4,6-trisphosphate + ATP = 1D-myo-inositol 1,3,4,6-tetrakisphosphate + ADP + H(+)</text>
        <dbReference type="Rhea" id="RHEA:70287"/>
        <dbReference type="ChEBI" id="CHEBI:15378"/>
        <dbReference type="ChEBI" id="CHEBI:30616"/>
        <dbReference type="ChEBI" id="CHEBI:57660"/>
        <dbReference type="ChEBI" id="CHEBI:189099"/>
        <dbReference type="ChEBI" id="CHEBI:456216"/>
    </reaction>
    <physiologicalReaction direction="left-to-right" evidence="13">
        <dbReference type="Rhea" id="RHEA:70288"/>
    </physiologicalReaction>
    <physiologicalReaction direction="right-to-left" evidence="13">
        <dbReference type="Rhea" id="RHEA:70289"/>
    </physiologicalReaction>
</comment>
<dbReference type="GO" id="GO:0032957">
    <property type="term" value="P:inositol trisphosphate metabolic process"/>
    <property type="evidence" value="ECO:0007669"/>
    <property type="project" value="InterPro"/>
</dbReference>
<evidence type="ECO:0000256" key="17">
    <source>
        <dbReference type="ARBA" id="ARBA00049058"/>
    </source>
</evidence>
<evidence type="ECO:0000256" key="13">
    <source>
        <dbReference type="ARBA" id="ARBA00033624"/>
    </source>
</evidence>
<dbReference type="InterPro" id="IPR008656">
    <property type="entry name" value="Inositol_tetrakis-P_1-kinase"/>
</dbReference>
<evidence type="ECO:0000256" key="4">
    <source>
        <dbReference type="ARBA" id="ARBA00014968"/>
    </source>
</evidence>
<evidence type="ECO:0000256" key="9">
    <source>
        <dbReference type="ARBA" id="ARBA00022840"/>
    </source>
</evidence>
<feature type="binding site" evidence="19">
    <location>
        <position position="294"/>
    </location>
    <ligand>
        <name>Mg(2+)</name>
        <dbReference type="ChEBI" id="CHEBI:18420"/>
        <label>2</label>
    </ligand>
</feature>
<evidence type="ECO:0000256" key="15">
    <source>
        <dbReference type="ARBA" id="ARBA00033674"/>
    </source>
</evidence>
<evidence type="ECO:0000256" key="18">
    <source>
        <dbReference type="PIRSR" id="PIRSR038186-1"/>
    </source>
</evidence>
<feature type="binding site" evidence="19">
    <location>
        <position position="294"/>
    </location>
    <ligand>
        <name>Mg(2+)</name>
        <dbReference type="ChEBI" id="CHEBI:18420"/>
        <label>1</label>
    </ligand>
</feature>
<comment type="catalytic activity">
    <reaction evidence="15">
        <text>1D-myo-inositol 1,3,4-trisphosphate + ATP = 1D-myo-inositol 1,3,4,6-tetrakisphosphate + ADP + H(+)</text>
        <dbReference type="Rhea" id="RHEA:20940"/>
        <dbReference type="ChEBI" id="CHEBI:15378"/>
        <dbReference type="ChEBI" id="CHEBI:30616"/>
        <dbReference type="ChEBI" id="CHEBI:57660"/>
        <dbReference type="ChEBI" id="CHEBI:58414"/>
        <dbReference type="ChEBI" id="CHEBI:456216"/>
        <dbReference type="EC" id="2.7.1.159"/>
    </reaction>
    <physiologicalReaction direction="left-to-right" evidence="15">
        <dbReference type="Rhea" id="RHEA:20941"/>
    </physiologicalReaction>
    <physiologicalReaction direction="right-to-left" evidence="15">
        <dbReference type="Rhea" id="RHEA:20942"/>
    </physiologicalReaction>
</comment>
<organism evidence="21 22">
    <name type="scientific">Aquarana catesbeiana</name>
    <name type="common">American bullfrog</name>
    <name type="synonym">Rana catesbeiana</name>
    <dbReference type="NCBI Taxonomy" id="8400"/>
    <lineage>
        <taxon>Eukaryota</taxon>
        <taxon>Metazoa</taxon>
        <taxon>Chordata</taxon>
        <taxon>Craniata</taxon>
        <taxon>Vertebrata</taxon>
        <taxon>Euteleostomi</taxon>
        <taxon>Amphibia</taxon>
        <taxon>Batrachia</taxon>
        <taxon>Anura</taxon>
        <taxon>Neobatrachia</taxon>
        <taxon>Ranoidea</taxon>
        <taxon>Ranidae</taxon>
        <taxon>Aquarana</taxon>
    </lineage>
</organism>
<keyword evidence="7 18" id="KW-0547">Nucleotide-binding</keyword>
<feature type="binding site" evidence="18">
    <location>
        <position position="61"/>
    </location>
    <ligand>
        <name>1D-myo-inositol 1,3,4-trisphosphate</name>
        <dbReference type="ChEBI" id="CHEBI:58414"/>
    </ligand>
</feature>
<dbReference type="SUPFAM" id="SSF56059">
    <property type="entry name" value="Glutathione synthetase ATP-binding domain-like"/>
    <property type="match status" value="1"/>
</dbReference>
<evidence type="ECO:0000256" key="19">
    <source>
        <dbReference type="PIRSR" id="PIRSR038186-2"/>
    </source>
</evidence>
<evidence type="ECO:0000256" key="12">
    <source>
        <dbReference type="ARBA" id="ARBA00033609"/>
    </source>
</evidence>
<protein>
    <recommendedName>
        <fullName evidence="4">Inositol-tetrakisphosphate 1-kinase</fullName>
        <ecNumber evidence="3">2.7.1.134</ecNumber>
        <ecNumber evidence="2">2.7.1.159</ecNumber>
    </recommendedName>
    <alternativeName>
        <fullName evidence="11">Inositol 1,3,4-trisphosphate 5/6-kinase</fullName>
    </alternativeName>
</protein>
<dbReference type="Pfam" id="PF17927">
    <property type="entry name" value="Ins134_P3_kin_N"/>
    <property type="match status" value="1"/>
</dbReference>
<feature type="binding site" evidence="18">
    <location>
        <position position="300"/>
    </location>
    <ligand>
        <name>1D-myo-inositol 1,3,4-trisphosphate</name>
        <dbReference type="ChEBI" id="CHEBI:58414"/>
    </ligand>
</feature>
<dbReference type="InterPro" id="IPR040464">
    <property type="entry name" value="InsP(3)kin_ATP-grasp"/>
</dbReference>
<dbReference type="Gene3D" id="3.40.50.11370">
    <property type="match status" value="1"/>
</dbReference>
<feature type="binding site" evidence="18">
    <location>
        <position position="167"/>
    </location>
    <ligand>
        <name>1D-myo-inositol 1,3,4-trisphosphate</name>
        <dbReference type="ChEBI" id="CHEBI:58414"/>
    </ligand>
</feature>
<feature type="binding site" evidence="18">
    <location>
        <position position="296"/>
    </location>
    <ligand>
        <name>1D-myo-inositol 1,3,4-trisphosphate</name>
        <dbReference type="ChEBI" id="CHEBI:58414"/>
    </ligand>
</feature>
<comment type="catalytic activity">
    <reaction evidence="14">
        <text>1D-myo-inositol 3,4,5,6-tetrakisphosphate + ATP = 1D-myo-inositol 1,3,4,5,6-pentakisphosphate + ADP + H(+)</text>
        <dbReference type="Rhea" id="RHEA:12452"/>
        <dbReference type="ChEBI" id="CHEBI:15378"/>
        <dbReference type="ChEBI" id="CHEBI:30616"/>
        <dbReference type="ChEBI" id="CHEBI:57539"/>
        <dbReference type="ChEBI" id="CHEBI:57733"/>
        <dbReference type="ChEBI" id="CHEBI:456216"/>
        <dbReference type="EC" id="2.7.1.134"/>
    </reaction>
    <physiologicalReaction direction="left-to-right" evidence="14">
        <dbReference type="Rhea" id="RHEA:12453"/>
    </physiologicalReaction>
    <physiologicalReaction direction="right-to-left" evidence="14">
        <dbReference type="Rhea" id="RHEA:12454"/>
    </physiologicalReaction>
</comment>
<feature type="binding site" evidence="18">
    <location>
        <position position="20"/>
    </location>
    <ligand>
        <name>1D-myo-inositol 1,3,4-trisphosphate</name>
        <dbReference type="ChEBI" id="CHEBI:58414"/>
    </ligand>
</feature>
<comment type="cofactor">
    <cofactor evidence="19">
        <name>Mg(2+)</name>
        <dbReference type="ChEBI" id="CHEBI:18420"/>
    </cofactor>
    <text evidence="19">Binds 2 magnesium ions per subunit.</text>
</comment>
<dbReference type="GO" id="GO:0047325">
    <property type="term" value="F:inositol-3,4,5,6-tetrakisphosphate 1-kinase activity"/>
    <property type="evidence" value="ECO:0007669"/>
    <property type="project" value="UniProtKB-EC"/>
</dbReference>
<keyword evidence="6 19" id="KW-0479">Metal-binding</keyword>
<dbReference type="PIRSF" id="PIRSF038186">
    <property type="entry name" value="ITPK"/>
    <property type="match status" value="1"/>
</dbReference>
<evidence type="ECO:0000256" key="11">
    <source>
        <dbReference type="ARBA" id="ARBA00031742"/>
    </source>
</evidence>
<evidence type="ECO:0000256" key="16">
    <source>
        <dbReference type="ARBA" id="ARBA00047728"/>
    </source>
</evidence>
<accession>A0A2G9SJ49</accession>
<feature type="binding site" evidence="19">
    <location>
        <position position="296"/>
    </location>
    <ligand>
        <name>Mg(2+)</name>
        <dbReference type="ChEBI" id="CHEBI:18420"/>
        <label>2</label>
    </ligand>
</feature>
<keyword evidence="22" id="KW-1185">Reference proteome</keyword>
<evidence type="ECO:0000256" key="7">
    <source>
        <dbReference type="ARBA" id="ARBA00022741"/>
    </source>
</evidence>
<evidence type="ECO:0000259" key="20">
    <source>
        <dbReference type="PROSITE" id="PS50975"/>
    </source>
</evidence>